<organism evidence="1 2">
    <name type="scientific">Vibrio atlanticus</name>
    <dbReference type="NCBI Taxonomy" id="693153"/>
    <lineage>
        <taxon>Bacteria</taxon>
        <taxon>Pseudomonadati</taxon>
        <taxon>Pseudomonadota</taxon>
        <taxon>Gammaproteobacteria</taxon>
        <taxon>Vibrionales</taxon>
        <taxon>Vibrionaceae</taxon>
        <taxon>Vibrio</taxon>
    </lineage>
</organism>
<accession>A0A1C3IVW2</accession>
<evidence type="ECO:0000313" key="2">
    <source>
        <dbReference type="Proteomes" id="UP000092876"/>
    </source>
</evidence>
<dbReference type="AlphaFoldDB" id="A0A1C3IVW2"/>
<dbReference type="Proteomes" id="UP000092876">
    <property type="component" value="Unassembled WGS sequence"/>
</dbReference>
<reference evidence="2" key="1">
    <citation type="submission" date="2016-06" db="EMBL/GenBank/DDBJ databases">
        <authorList>
            <person name="Rodrigo-Torres Lidia"/>
            <person name="Arahal R.David."/>
        </authorList>
    </citation>
    <scope>NUCLEOTIDE SEQUENCE [LARGE SCALE GENOMIC DNA]</scope>
    <source>
        <strain evidence="2">CECT 7223</strain>
    </source>
</reference>
<dbReference type="GO" id="GO:0003677">
    <property type="term" value="F:DNA binding"/>
    <property type="evidence" value="ECO:0007669"/>
    <property type="project" value="InterPro"/>
</dbReference>
<dbReference type="RefSeq" id="WP_065679543.1">
    <property type="nucleotide sequence ID" value="NZ_AP025460.1"/>
</dbReference>
<sequence>MGVNQAMCTFLANTQEEYNEACAIFRARHKVSVIAQAAGLCPKLLRNKLNKEQPHVLSVPEMMAISKAANDYVILEVVLRRLGLATANIPEGKEESFIKRALDNSIVAGEISQLALDNASKRALPLSERSSIIKTAQAGISNLVLLINDLENRTTGATPFLSMGVDFIANGAPIPGLS</sequence>
<dbReference type="InterPro" id="IPR009679">
    <property type="entry name" value="Phage_186_CII-like"/>
</dbReference>
<evidence type="ECO:0000313" key="1">
    <source>
        <dbReference type="EMBL" id="SBS65531.1"/>
    </source>
</evidence>
<protein>
    <submittedName>
        <fullName evidence="1">Phage regulatory protein CII (CP76)</fullName>
    </submittedName>
</protein>
<dbReference type="GeneID" id="94231735"/>
<dbReference type="EMBL" id="FLQP01000039">
    <property type="protein sequence ID" value="SBS65531.1"/>
    <property type="molecule type" value="Genomic_DNA"/>
</dbReference>
<proteinExistence type="predicted"/>
<dbReference type="Pfam" id="PF06892">
    <property type="entry name" value="Phage_CP76"/>
    <property type="match status" value="1"/>
</dbReference>
<gene>
    <name evidence="1" type="ORF">VAT7223_02755</name>
</gene>
<name>A0A1C3IVW2_9VIBR</name>